<dbReference type="PROSITE" id="PS50102">
    <property type="entry name" value="RRM"/>
    <property type="match status" value="1"/>
</dbReference>
<dbReference type="eggNOG" id="KOG0116">
    <property type="taxonomic scope" value="Eukaryota"/>
</dbReference>
<dbReference type="OMA" id="HQSPQMV"/>
<proteinExistence type="predicted"/>
<feature type="compositionally biased region" description="Low complexity" evidence="3">
    <location>
        <begin position="314"/>
        <end position="341"/>
    </location>
</feature>
<dbReference type="EMBL" id="GL433871">
    <property type="protein sequence ID" value="EFN50901.1"/>
    <property type="molecule type" value="Genomic_DNA"/>
</dbReference>
<dbReference type="Gene3D" id="3.10.450.50">
    <property type="match status" value="1"/>
</dbReference>
<evidence type="ECO:0000313" key="6">
    <source>
        <dbReference type="EMBL" id="EFN50901.1"/>
    </source>
</evidence>
<dbReference type="InterPro" id="IPR035979">
    <property type="entry name" value="RBD_domain_sf"/>
</dbReference>
<dbReference type="KEGG" id="cvr:CHLNCDRAFT_141731"/>
<feature type="region of interest" description="Disordered" evidence="3">
    <location>
        <begin position="235"/>
        <end position="341"/>
    </location>
</feature>
<dbReference type="SMART" id="SM00360">
    <property type="entry name" value="RRM"/>
    <property type="match status" value="1"/>
</dbReference>
<dbReference type="InterPro" id="IPR018222">
    <property type="entry name" value="Nuclear_transport_factor_2_euk"/>
</dbReference>
<feature type="compositionally biased region" description="Gly residues" evidence="3">
    <location>
        <begin position="442"/>
        <end position="468"/>
    </location>
</feature>
<protein>
    <recommendedName>
        <fullName evidence="8">NTF2 domain-containing protein</fullName>
    </recommendedName>
</protein>
<accession>E1ZTH2</accession>
<dbReference type="OrthoDB" id="339151at2759"/>
<dbReference type="Pfam" id="PF00076">
    <property type="entry name" value="RRM_1"/>
    <property type="match status" value="1"/>
</dbReference>
<dbReference type="CDD" id="cd00780">
    <property type="entry name" value="NTF2"/>
    <property type="match status" value="1"/>
</dbReference>
<dbReference type="InterPro" id="IPR000504">
    <property type="entry name" value="RRM_dom"/>
</dbReference>
<dbReference type="InterPro" id="IPR032710">
    <property type="entry name" value="NTF2-like_dom_sf"/>
</dbReference>
<evidence type="ECO:0000313" key="7">
    <source>
        <dbReference type="Proteomes" id="UP000008141"/>
    </source>
</evidence>
<feature type="domain" description="RRM" evidence="4">
    <location>
        <begin position="352"/>
        <end position="427"/>
    </location>
</feature>
<keyword evidence="7" id="KW-1185">Reference proteome</keyword>
<dbReference type="PROSITE" id="PS50177">
    <property type="entry name" value="NTF2_DOMAIN"/>
    <property type="match status" value="1"/>
</dbReference>
<dbReference type="SUPFAM" id="SSF54427">
    <property type="entry name" value="NTF2-like"/>
    <property type="match status" value="1"/>
</dbReference>
<feature type="region of interest" description="Disordered" evidence="3">
    <location>
        <begin position="199"/>
        <end position="218"/>
    </location>
</feature>
<dbReference type="FunCoup" id="E1ZTH2">
    <property type="interactions" value="2113"/>
</dbReference>
<keyword evidence="1 2" id="KW-0694">RNA-binding</keyword>
<evidence type="ECO:0000259" key="4">
    <source>
        <dbReference type="PROSITE" id="PS50102"/>
    </source>
</evidence>
<dbReference type="SUPFAM" id="SSF54928">
    <property type="entry name" value="RNA-binding domain, RBD"/>
    <property type="match status" value="1"/>
</dbReference>
<dbReference type="InterPro" id="IPR039539">
    <property type="entry name" value="Ras_GTPase_bind_prot"/>
</dbReference>
<evidence type="ECO:0008006" key="8">
    <source>
        <dbReference type="Google" id="ProtNLM"/>
    </source>
</evidence>
<feature type="compositionally biased region" description="Pro residues" evidence="3">
    <location>
        <begin position="292"/>
        <end position="313"/>
    </location>
</feature>
<dbReference type="GO" id="GO:0005829">
    <property type="term" value="C:cytosol"/>
    <property type="evidence" value="ECO:0007669"/>
    <property type="project" value="TreeGrafter"/>
</dbReference>
<feature type="domain" description="NTF2" evidence="5">
    <location>
        <begin position="26"/>
        <end position="145"/>
    </location>
</feature>
<dbReference type="AlphaFoldDB" id="E1ZTH2"/>
<reference evidence="6 7" key="1">
    <citation type="journal article" date="2010" name="Plant Cell">
        <title>The Chlorella variabilis NC64A genome reveals adaptation to photosymbiosis, coevolution with viruses, and cryptic sex.</title>
        <authorList>
            <person name="Blanc G."/>
            <person name="Duncan G."/>
            <person name="Agarkova I."/>
            <person name="Borodovsky M."/>
            <person name="Gurnon J."/>
            <person name="Kuo A."/>
            <person name="Lindquist E."/>
            <person name="Lucas S."/>
            <person name="Pangilinan J."/>
            <person name="Polle J."/>
            <person name="Salamov A."/>
            <person name="Terry A."/>
            <person name="Yamada T."/>
            <person name="Dunigan D.D."/>
            <person name="Grigoriev I.V."/>
            <person name="Claverie J.M."/>
            <person name="Van Etten J.L."/>
        </authorList>
    </citation>
    <scope>NUCLEOTIDE SEQUENCE [LARGE SCALE GENOMIC DNA]</scope>
    <source>
        <strain evidence="6 7">NC64A</strain>
    </source>
</reference>
<dbReference type="InParanoid" id="E1ZTH2"/>
<feature type="compositionally biased region" description="Polar residues" evidence="3">
    <location>
        <begin position="271"/>
        <end position="282"/>
    </location>
</feature>
<dbReference type="GeneID" id="17350329"/>
<gene>
    <name evidence="6" type="ORF">CHLNCDRAFT_141731</name>
</gene>
<feature type="region of interest" description="Disordered" evidence="3">
    <location>
        <begin position="432"/>
        <end position="500"/>
    </location>
</feature>
<dbReference type="GO" id="GO:1990904">
    <property type="term" value="C:ribonucleoprotein complex"/>
    <property type="evidence" value="ECO:0007669"/>
    <property type="project" value="TreeGrafter"/>
</dbReference>
<sequence>MAASVPLQAAAQQMPQQSQDTPAQAVGNQFVSQYYTVQHASPKHLHRFYSDASTLTFGDVRPDGFFSKNAIGQKTIHDLVMELGYEDTSTEIYTVDSQYSLGGGVVVQVTGIMQHPAGPKRPFVQTFFLAVQEKGYYVLNDIFRYLPLVPPADNGGAPAATAPAAASPAVPPAAAAASATMQQQQLAMQQLAMQQAGMQASMQAGEQPNGVAGARGQPPLPVAVQYTGYAAVPVPGGAAPPPRQPQPPKPAAEAARSGEPLSYAERLRQGGKTSTPGSPAKQQPQVAVPLPSAAPPPAAEQPPTPAGAAPPPAGEESVPGRQQAPQQQQQQQQQSQYQQAADAIPYEEQPIASIFVRGIPASVTMGQLMQKLEQYGRLRPGGVILKTQKGRDSFAFIDFEDAAPAQALLRQGMEIEGARLEVQPKRPLIFRPAMHGGRSDGGRSGGHNGDMGGRPGPGRYEGGMPGGGRGDRSGFRPGRGGGRGEHARPLSPFALLPGLT</sequence>
<evidence type="ECO:0000259" key="5">
    <source>
        <dbReference type="PROSITE" id="PS50177"/>
    </source>
</evidence>
<name>E1ZTH2_CHLVA</name>
<dbReference type="Pfam" id="PF02136">
    <property type="entry name" value="NTF2"/>
    <property type="match status" value="1"/>
</dbReference>
<dbReference type="CDD" id="cd00590">
    <property type="entry name" value="RRM_SF"/>
    <property type="match status" value="1"/>
</dbReference>
<dbReference type="STRING" id="554065.E1ZTH2"/>
<evidence type="ECO:0000256" key="3">
    <source>
        <dbReference type="SAM" id="MobiDB-lite"/>
    </source>
</evidence>
<dbReference type="InterPro" id="IPR012677">
    <property type="entry name" value="Nucleotide-bd_a/b_plait_sf"/>
</dbReference>
<dbReference type="GO" id="GO:0003729">
    <property type="term" value="F:mRNA binding"/>
    <property type="evidence" value="ECO:0007669"/>
    <property type="project" value="TreeGrafter"/>
</dbReference>
<dbReference type="PANTHER" id="PTHR10693">
    <property type="entry name" value="RAS GTPASE-ACTIVATING PROTEIN-BINDING PROTEIN"/>
    <property type="match status" value="1"/>
</dbReference>
<dbReference type="Gene3D" id="3.30.70.330">
    <property type="match status" value="1"/>
</dbReference>
<evidence type="ECO:0000256" key="1">
    <source>
        <dbReference type="ARBA" id="ARBA00022884"/>
    </source>
</evidence>
<organism evidence="7">
    <name type="scientific">Chlorella variabilis</name>
    <name type="common">Green alga</name>
    <dbReference type="NCBI Taxonomy" id="554065"/>
    <lineage>
        <taxon>Eukaryota</taxon>
        <taxon>Viridiplantae</taxon>
        <taxon>Chlorophyta</taxon>
        <taxon>core chlorophytes</taxon>
        <taxon>Trebouxiophyceae</taxon>
        <taxon>Chlorellales</taxon>
        <taxon>Chlorellaceae</taxon>
        <taxon>Chlorella clade</taxon>
        <taxon>Chlorella</taxon>
    </lineage>
</organism>
<dbReference type="FunFam" id="3.10.450.50:FF:000003">
    <property type="entry name" value="Nuclear transport factor 2 family protein"/>
    <property type="match status" value="1"/>
</dbReference>
<dbReference type="PANTHER" id="PTHR10693:SF20">
    <property type="entry name" value="AT27578P"/>
    <property type="match status" value="1"/>
</dbReference>
<dbReference type="RefSeq" id="XP_005843003.1">
    <property type="nucleotide sequence ID" value="XM_005842941.1"/>
</dbReference>
<feature type="compositionally biased region" description="Pro residues" evidence="3">
    <location>
        <begin position="238"/>
        <end position="250"/>
    </location>
</feature>
<dbReference type="Proteomes" id="UP000008141">
    <property type="component" value="Unassembled WGS sequence"/>
</dbReference>
<dbReference type="InterPro" id="IPR002075">
    <property type="entry name" value="NTF2_dom"/>
</dbReference>
<evidence type="ECO:0000256" key="2">
    <source>
        <dbReference type="PROSITE-ProRule" id="PRU00176"/>
    </source>
</evidence>
<feature type="region of interest" description="Disordered" evidence="3">
    <location>
        <begin position="1"/>
        <end position="23"/>
    </location>
</feature>